<dbReference type="AlphaFoldDB" id="A0A932FWF5"/>
<feature type="region of interest" description="Disordered" evidence="1">
    <location>
        <begin position="115"/>
        <end position="134"/>
    </location>
</feature>
<dbReference type="EMBL" id="JACPRF010000162">
    <property type="protein sequence ID" value="MBI2876267.1"/>
    <property type="molecule type" value="Genomic_DNA"/>
</dbReference>
<gene>
    <name evidence="2" type="ORF">HYY20_05240</name>
</gene>
<organism evidence="2 3">
    <name type="scientific">Tectimicrobiota bacterium</name>
    <dbReference type="NCBI Taxonomy" id="2528274"/>
    <lineage>
        <taxon>Bacteria</taxon>
        <taxon>Pseudomonadati</taxon>
        <taxon>Nitrospinota/Tectimicrobiota group</taxon>
        <taxon>Candidatus Tectimicrobiota</taxon>
    </lineage>
</organism>
<accession>A0A932FWF5</accession>
<proteinExistence type="predicted"/>
<dbReference type="InterPro" id="IPR036249">
    <property type="entry name" value="Thioredoxin-like_sf"/>
</dbReference>
<dbReference type="Gene3D" id="3.40.30.10">
    <property type="entry name" value="Glutaredoxin"/>
    <property type="match status" value="1"/>
</dbReference>
<protein>
    <submittedName>
        <fullName evidence="2">Thioredoxin family protein</fullName>
    </submittedName>
</protein>
<sequence>MGRKMMAVLALVSMMVWVPFIGVEAAGVELLFAYSSGCSHCAYQKPIVRKFQERHPEVGVRWVNYSDLNRGDRKLIEGTSGHPVMVFHNGGHVRQMVGETSLSSLEEEYLAFKKQPGGTGASKITTGSNDTCDD</sequence>
<dbReference type="CDD" id="cd02947">
    <property type="entry name" value="TRX_family"/>
    <property type="match status" value="1"/>
</dbReference>
<feature type="compositionally biased region" description="Polar residues" evidence="1">
    <location>
        <begin position="122"/>
        <end position="134"/>
    </location>
</feature>
<reference evidence="2" key="1">
    <citation type="submission" date="2020-07" db="EMBL/GenBank/DDBJ databases">
        <title>Huge and variable diversity of episymbiotic CPR bacteria and DPANN archaea in groundwater ecosystems.</title>
        <authorList>
            <person name="He C.Y."/>
            <person name="Keren R."/>
            <person name="Whittaker M."/>
            <person name="Farag I.F."/>
            <person name="Doudna J."/>
            <person name="Cate J.H.D."/>
            <person name="Banfield J.F."/>
        </authorList>
    </citation>
    <scope>NUCLEOTIDE SEQUENCE</scope>
    <source>
        <strain evidence="2">NC_groundwater_672_Ag_B-0.1um_62_36</strain>
    </source>
</reference>
<name>A0A932FWF5_UNCTE</name>
<dbReference type="Proteomes" id="UP000769766">
    <property type="component" value="Unassembled WGS sequence"/>
</dbReference>
<evidence type="ECO:0000313" key="3">
    <source>
        <dbReference type="Proteomes" id="UP000769766"/>
    </source>
</evidence>
<comment type="caution">
    <text evidence="2">The sequence shown here is derived from an EMBL/GenBank/DDBJ whole genome shotgun (WGS) entry which is preliminary data.</text>
</comment>
<evidence type="ECO:0000313" key="2">
    <source>
        <dbReference type="EMBL" id="MBI2876267.1"/>
    </source>
</evidence>
<evidence type="ECO:0000256" key="1">
    <source>
        <dbReference type="SAM" id="MobiDB-lite"/>
    </source>
</evidence>
<dbReference type="SUPFAM" id="SSF52833">
    <property type="entry name" value="Thioredoxin-like"/>
    <property type="match status" value="1"/>
</dbReference>